<feature type="region of interest" description="Disordered" evidence="1">
    <location>
        <begin position="1"/>
        <end position="20"/>
    </location>
</feature>
<evidence type="ECO:0000256" key="2">
    <source>
        <dbReference type="SAM" id="Phobius"/>
    </source>
</evidence>
<organism evidence="3 4">
    <name type="scientific">Curtobacterium luteum</name>
    <dbReference type="NCBI Taxonomy" id="33881"/>
    <lineage>
        <taxon>Bacteria</taxon>
        <taxon>Bacillati</taxon>
        <taxon>Actinomycetota</taxon>
        <taxon>Actinomycetes</taxon>
        <taxon>Micrococcales</taxon>
        <taxon>Microbacteriaceae</taxon>
        <taxon>Curtobacterium</taxon>
    </lineage>
</organism>
<evidence type="ECO:0000313" key="3">
    <source>
        <dbReference type="EMBL" id="KTR09552.1"/>
    </source>
</evidence>
<feature type="transmembrane region" description="Helical" evidence="2">
    <location>
        <begin position="140"/>
        <end position="160"/>
    </location>
</feature>
<protein>
    <submittedName>
        <fullName evidence="3">Uncharacterized protein</fullName>
    </submittedName>
</protein>
<dbReference type="STRING" id="33881.NS184_02765"/>
<keyword evidence="2" id="KW-0472">Membrane</keyword>
<reference evidence="3 4" key="1">
    <citation type="journal article" date="2016" name="Front. Microbiol.">
        <title>Genomic Resource of Rice Seed Associated Bacteria.</title>
        <authorList>
            <person name="Midha S."/>
            <person name="Bansal K."/>
            <person name="Sharma S."/>
            <person name="Kumar N."/>
            <person name="Patil P.P."/>
            <person name="Chaudhry V."/>
            <person name="Patil P.B."/>
        </authorList>
    </citation>
    <scope>NUCLEOTIDE SEQUENCE [LARGE SCALE GENOMIC DNA]</scope>
    <source>
        <strain evidence="3 4">NS184</strain>
    </source>
</reference>
<dbReference type="InterPro" id="IPR006311">
    <property type="entry name" value="TAT_signal"/>
</dbReference>
<dbReference type="EMBL" id="LDQC01000015">
    <property type="protein sequence ID" value="KTR09552.1"/>
    <property type="molecule type" value="Genomic_DNA"/>
</dbReference>
<feature type="transmembrane region" description="Helical" evidence="2">
    <location>
        <begin position="26"/>
        <end position="51"/>
    </location>
</feature>
<keyword evidence="2" id="KW-0812">Transmembrane</keyword>
<dbReference type="PATRIC" id="fig|33881.3.peg.556"/>
<feature type="transmembrane region" description="Helical" evidence="2">
    <location>
        <begin position="63"/>
        <end position="93"/>
    </location>
</feature>
<dbReference type="PROSITE" id="PS51318">
    <property type="entry name" value="TAT"/>
    <property type="match status" value="1"/>
</dbReference>
<accession>A0A175S0A8</accession>
<dbReference type="AlphaFoldDB" id="A0A175S0A8"/>
<dbReference type="Proteomes" id="UP000078252">
    <property type="component" value="Unassembled WGS sequence"/>
</dbReference>
<evidence type="ECO:0000256" key="1">
    <source>
        <dbReference type="SAM" id="MobiDB-lite"/>
    </source>
</evidence>
<feature type="transmembrane region" description="Helical" evidence="2">
    <location>
        <begin position="105"/>
        <end position="128"/>
    </location>
</feature>
<comment type="caution">
    <text evidence="3">The sequence shown here is derived from an EMBL/GenBank/DDBJ whole genome shotgun (WGS) entry which is preliminary data.</text>
</comment>
<sequence length="179" mass="18154">MTTVATDELSTPHADDPRGGATRRTLLSVLPLTTAWAGAAAAVAVPVVWTIAGAVVEGSPDGLSFIVLLVPVLLFAAITALLYGFVAGALAALPDWFLRRRAPSPLGDASSVVVLTVVVTATFGGLSLSPGVSAVLPLSGWGWLALVGAATAAATSAVVARHRRRERRAAVTGLEARPA</sequence>
<name>A0A175S0A8_9MICO</name>
<proteinExistence type="predicted"/>
<gene>
    <name evidence="3" type="ORF">NS184_02765</name>
</gene>
<keyword evidence="2" id="KW-1133">Transmembrane helix</keyword>
<evidence type="ECO:0000313" key="4">
    <source>
        <dbReference type="Proteomes" id="UP000078252"/>
    </source>
</evidence>